<dbReference type="InterPro" id="IPR056890">
    <property type="entry name" value="UBA_DHX29-like"/>
</dbReference>
<protein>
    <recommendedName>
        <fullName evidence="1">RNA helicase</fullName>
        <ecNumber evidence="1">3.6.4.13</ecNumber>
    </recommendedName>
</protein>
<dbReference type="Proteomes" id="UP001291926">
    <property type="component" value="Unassembled WGS sequence"/>
</dbReference>
<dbReference type="PANTHER" id="PTHR18934">
    <property type="entry name" value="ATP-DEPENDENT RNA HELICASE"/>
    <property type="match status" value="1"/>
</dbReference>
<evidence type="ECO:0000259" key="4">
    <source>
        <dbReference type="Pfam" id="PF24899"/>
    </source>
</evidence>
<evidence type="ECO:0000256" key="3">
    <source>
        <dbReference type="SAM" id="MobiDB-lite"/>
    </source>
</evidence>
<feature type="compositionally biased region" description="Low complexity" evidence="3">
    <location>
        <begin position="40"/>
        <end position="57"/>
    </location>
</feature>
<feature type="domain" description="ATP-dependent RNA helicase DHX29-like UBA" evidence="4">
    <location>
        <begin position="69"/>
        <end position="121"/>
    </location>
</feature>
<feature type="region of interest" description="Disordered" evidence="3">
    <location>
        <begin position="1"/>
        <end position="63"/>
    </location>
</feature>
<sequence length="707" mass="77997">MAPKKKQQNQKKTSSSSKGKSASSTGPKLQLSADNENRLRLLLLNSGRPAAPSPAASEDSLSKEQKAKKLRSLYEKLSCEGFKDDQIELSLSALKESATYEAALDWLCLNIRGNELPLKFSTGSSLHTSEAPSYSNFRAGSVGIVSTAREDWVSSAREVEESPEVPLKIKGRKDDVSLDSAKHSQADWIRQYMEQQEEDESDTWETDLMDNGSSKKVLEPRHDYESIVADYHAARLEAVNAKERGDKKSQEEAGLSIRKLKQEILALGTLLIFMDDLDYLDVNSFSGLSVDTLESGYASSCYHTTNEAPSDPGSSDNFDAGTVNACSIEGDTEFEIEVDQKRVDNSGSHGYSTDNVSASVSAQVRDAKEEESGDLDIGDFFMEDGTSEQVLPGAILELQKKEKIKELCSGKNLEKMEGIWKKGDPQKIPKAVLQQLCQRLGWEAPKYDKVLGKGHNSGYSVSVLRKASGRGKSRKPGGLTTIQLPIQDKSFDTPEDAQNRVAAYALHCLFPDLPVHLALSEPYASLVLKWKEGDFLTSAKDNQEDRRAGFVDSLLSVDKVESFPDANVMERAHQEKIQMPCTVEKITAGADHYVERMSRSMDAESLYLKKEHERKKEMKIYKEMLQSRSSLPIAELRGDILHLLEENNVVVISGETGCGKTTQVPQYILDNMIEAGGGGYCNIICTQPRRIAVSGITQSSSKITMAC</sequence>
<proteinExistence type="predicted"/>
<dbReference type="EMBL" id="JAYDYQ010001087">
    <property type="protein sequence ID" value="KAK4491260.1"/>
    <property type="molecule type" value="Genomic_DNA"/>
</dbReference>
<dbReference type="Gene3D" id="3.40.50.300">
    <property type="entry name" value="P-loop containing nucleotide triphosphate hydrolases"/>
    <property type="match status" value="1"/>
</dbReference>
<gene>
    <name evidence="5" type="ORF">RD792_001996</name>
</gene>
<name>A0ABR0DQP3_9LAMI</name>
<dbReference type="SUPFAM" id="SSF52540">
    <property type="entry name" value="P-loop containing nucleoside triphosphate hydrolases"/>
    <property type="match status" value="1"/>
</dbReference>
<dbReference type="PANTHER" id="PTHR18934:SF246">
    <property type="entry name" value="DEXH-BOX ATP-DEPENDENT RNA HELICASE DEXH4, CHLOROPLASTIC-RELATED"/>
    <property type="match status" value="1"/>
</dbReference>
<evidence type="ECO:0000256" key="1">
    <source>
        <dbReference type="ARBA" id="ARBA00012552"/>
    </source>
</evidence>
<feature type="region of interest" description="Disordered" evidence="3">
    <location>
        <begin position="195"/>
        <end position="216"/>
    </location>
</feature>
<evidence type="ECO:0000313" key="5">
    <source>
        <dbReference type="EMBL" id="KAK4491260.1"/>
    </source>
</evidence>
<evidence type="ECO:0000256" key="2">
    <source>
        <dbReference type="ARBA" id="ARBA00047984"/>
    </source>
</evidence>
<comment type="catalytic activity">
    <reaction evidence="2">
        <text>ATP + H2O = ADP + phosphate + H(+)</text>
        <dbReference type="Rhea" id="RHEA:13065"/>
        <dbReference type="ChEBI" id="CHEBI:15377"/>
        <dbReference type="ChEBI" id="CHEBI:15378"/>
        <dbReference type="ChEBI" id="CHEBI:30616"/>
        <dbReference type="ChEBI" id="CHEBI:43474"/>
        <dbReference type="ChEBI" id="CHEBI:456216"/>
        <dbReference type="EC" id="3.6.4.13"/>
    </reaction>
</comment>
<accession>A0ABR0DQP3</accession>
<dbReference type="Pfam" id="PF24899">
    <property type="entry name" value="UBA_DHX29"/>
    <property type="match status" value="1"/>
</dbReference>
<organism evidence="5 6">
    <name type="scientific">Penstemon davidsonii</name>
    <dbReference type="NCBI Taxonomy" id="160366"/>
    <lineage>
        <taxon>Eukaryota</taxon>
        <taxon>Viridiplantae</taxon>
        <taxon>Streptophyta</taxon>
        <taxon>Embryophyta</taxon>
        <taxon>Tracheophyta</taxon>
        <taxon>Spermatophyta</taxon>
        <taxon>Magnoliopsida</taxon>
        <taxon>eudicotyledons</taxon>
        <taxon>Gunneridae</taxon>
        <taxon>Pentapetalae</taxon>
        <taxon>asterids</taxon>
        <taxon>lamiids</taxon>
        <taxon>Lamiales</taxon>
        <taxon>Plantaginaceae</taxon>
        <taxon>Cheloneae</taxon>
        <taxon>Penstemon</taxon>
    </lineage>
</organism>
<comment type="caution">
    <text evidence="5">The sequence shown here is derived from an EMBL/GenBank/DDBJ whole genome shotgun (WGS) entry which is preliminary data.</text>
</comment>
<feature type="compositionally biased region" description="Low complexity" evidence="3">
    <location>
        <begin position="10"/>
        <end position="28"/>
    </location>
</feature>
<dbReference type="InterPro" id="IPR027417">
    <property type="entry name" value="P-loop_NTPase"/>
</dbReference>
<reference evidence="5 6" key="1">
    <citation type="journal article" date="2023" name="bioRxiv">
        <title>Genome report: Whole genome sequence and annotation of Penstemon davidsonii.</title>
        <authorList>
            <person name="Ostevik K.L."/>
            <person name="Alabady M."/>
            <person name="Zhang M."/>
            <person name="Rausher M.D."/>
        </authorList>
    </citation>
    <scope>NUCLEOTIDE SEQUENCE [LARGE SCALE GENOMIC DNA]</scope>
    <source>
        <strain evidence="5">DNT005</strain>
        <tissue evidence="5">Whole leaf</tissue>
    </source>
</reference>
<dbReference type="SUPFAM" id="SSF54768">
    <property type="entry name" value="dsRNA-binding domain-like"/>
    <property type="match status" value="1"/>
</dbReference>
<dbReference type="EC" id="3.6.4.13" evidence="1"/>
<feature type="compositionally biased region" description="Acidic residues" evidence="3">
    <location>
        <begin position="195"/>
        <end position="208"/>
    </location>
</feature>
<keyword evidence="6" id="KW-1185">Reference proteome</keyword>
<evidence type="ECO:0000313" key="6">
    <source>
        <dbReference type="Proteomes" id="UP001291926"/>
    </source>
</evidence>